<dbReference type="EMBL" id="CP060203">
    <property type="protein sequence ID" value="QNS40164.1"/>
    <property type="molecule type" value="Genomic_DNA"/>
</dbReference>
<gene>
    <name evidence="1" type="ORF">H0S70_07055</name>
</gene>
<dbReference type="KEGG" id="cmaq:H0S70_07055"/>
<evidence type="ECO:0000313" key="1">
    <source>
        <dbReference type="EMBL" id="QNS40164.1"/>
    </source>
</evidence>
<name>A0A7H1DT56_9FLAO</name>
<sequence>MIRNKVEVELILTDTGKIRISCGGCNSAVPDTAFGLMANLEVELLASLGLLNKMNIKEGDLITSGGVKGVVVKANKYDEFITVKTEDDQKEYSISRKYVELIKEKENKNK</sequence>
<dbReference type="AlphaFoldDB" id="A0A7H1DT56"/>
<proteinExistence type="predicted"/>
<dbReference type="RefSeq" id="WP_188320289.1">
    <property type="nucleotide sequence ID" value="NZ_CP060203.1"/>
</dbReference>
<reference evidence="1 2" key="1">
    <citation type="submission" date="2020-07" db="EMBL/GenBank/DDBJ databases">
        <title>Complete genome and description of Chryseobacterium manosquense strain Marseille-Q2069 sp. nov.</title>
        <authorList>
            <person name="Boxberger M."/>
        </authorList>
    </citation>
    <scope>NUCLEOTIDE SEQUENCE [LARGE SCALE GENOMIC DNA]</scope>
    <source>
        <strain evidence="1 2">Marseille-Q2069</strain>
    </source>
</reference>
<organism evidence="1 2">
    <name type="scientific">Chryseobacterium manosquense</name>
    <dbReference type="NCBI Taxonomy" id="2754694"/>
    <lineage>
        <taxon>Bacteria</taxon>
        <taxon>Pseudomonadati</taxon>
        <taxon>Bacteroidota</taxon>
        <taxon>Flavobacteriia</taxon>
        <taxon>Flavobacteriales</taxon>
        <taxon>Weeksellaceae</taxon>
        <taxon>Chryseobacterium group</taxon>
        <taxon>Chryseobacterium</taxon>
    </lineage>
</organism>
<keyword evidence="2" id="KW-1185">Reference proteome</keyword>
<protein>
    <submittedName>
        <fullName evidence="1">Uncharacterized protein</fullName>
    </submittedName>
</protein>
<evidence type="ECO:0000313" key="2">
    <source>
        <dbReference type="Proteomes" id="UP000516438"/>
    </source>
</evidence>
<dbReference type="Proteomes" id="UP000516438">
    <property type="component" value="Chromosome"/>
</dbReference>
<accession>A0A7H1DT56</accession>